<evidence type="ECO:0000256" key="1">
    <source>
        <dbReference type="ARBA" id="ARBA00005582"/>
    </source>
</evidence>
<dbReference type="OrthoDB" id="4287477at2"/>
<accession>A0A2M9CME8</accession>
<dbReference type="SUPFAM" id="SSF53254">
    <property type="entry name" value="Phosphoglycerate mutase-like"/>
    <property type="match status" value="1"/>
</dbReference>
<protein>
    <submittedName>
        <fullName evidence="5">8-oxo-dGTP diphosphatase</fullName>
    </submittedName>
</protein>
<dbReference type="InterPro" id="IPR013078">
    <property type="entry name" value="His_Pase_superF_clade-1"/>
</dbReference>
<dbReference type="PROSITE" id="PS51462">
    <property type="entry name" value="NUDIX"/>
    <property type="match status" value="1"/>
</dbReference>
<evidence type="ECO:0000259" key="4">
    <source>
        <dbReference type="PROSITE" id="PS51462"/>
    </source>
</evidence>
<sequence length="312" mass="33737">MTPPEAPVVAAGALCWKLVEGRVRVLLVHRARRDDVSLPKGKLDPGETLPETAVREIREETGLKVALGAPLGTVDYSLPGGRRKVVHYWASQVDPDARSRFIPNDEISAVEWVSLRRARQLLTYPHDVSVVDRFAERIESGRARTFAIIALRHGKAVAHEDWDGADAERPLQARGQRQAESVARAIAAFRPRKLVSSTAVRCLETIAPLAERTALRVSRTDAISQDAYRPDGAGVETVVRKRLERATTAVLCSHGPVLPQIVTAVAIATNTPADALLRRAALLGTGEYAVLHVAADDPTSGLVGVEIHGPAL</sequence>
<dbReference type="AlphaFoldDB" id="A0A2M9CME8"/>
<comment type="similarity">
    <text evidence="1 3">Belongs to the Nudix hydrolase family.</text>
</comment>
<name>A0A2M9CME8_9MICO</name>
<dbReference type="CDD" id="cd07067">
    <property type="entry name" value="HP_PGM_like"/>
    <property type="match status" value="1"/>
</dbReference>
<dbReference type="SUPFAM" id="SSF55811">
    <property type="entry name" value="Nudix"/>
    <property type="match status" value="1"/>
</dbReference>
<dbReference type="EMBL" id="PGFF01000001">
    <property type="protein sequence ID" value="PJJ73065.1"/>
    <property type="molecule type" value="Genomic_DNA"/>
</dbReference>
<dbReference type="Gene3D" id="3.90.79.10">
    <property type="entry name" value="Nucleoside Triphosphate Pyrophosphohydrolase"/>
    <property type="match status" value="1"/>
</dbReference>
<dbReference type="SMART" id="SM00855">
    <property type="entry name" value="PGAM"/>
    <property type="match status" value="1"/>
</dbReference>
<gene>
    <name evidence="5" type="ORF">CLV46_2647</name>
</gene>
<keyword evidence="2 3" id="KW-0378">Hydrolase</keyword>
<organism evidence="5 6">
    <name type="scientific">Diaminobutyricimonas aerilata</name>
    <dbReference type="NCBI Taxonomy" id="1162967"/>
    <lineage>
        <taxon>Bacteria</taxon>
        <taxon>Bacillati</taxon>
        <taxon>Actinomycetota</taxon>
        <taxon>Actinomycetes</taxon>
        <taxon>Micrococcales</taxon>
        <taxon>Microbacteriaceae</taxon>
        <taxon>Diaminobutyricimonas</taxon>
    </lineage>
</organism>
<keyword evidence="6" id="KW-1185">Reference proteome</keyword>
<evidence type="ECO:0000313" key="5">
    <source>
        <dbReference type="EMBL" id="PJJ73065.1"/>
    </source>
</evidence>
<evidence type="ECO:0000256" key="3">
    <source>
        <dbReference type="RuleBase" id="RU003476"/>
    </source>
</evidence>
<comment type="caution">
    <text evidence="5">The sequence shown here is derived from an EMBL/GenBank/DDBJ whole genome shotgun (WGS) entry which is preliminary data.</text>
</comment>
<dbReference type="CDD" id="cd03673">
    <property type="entry name" value="NUDIX_Ap6A_hydrolase"/>
    <property type="match status" value="1"/>
</dbReference>
<dbReference type="PANTHER" id="PTHR21340:SF0">
    <property type="entry name" value="BIS(5'-NUCLEOSYL)-TETRAPHOSPHATASE [ASYMMETRICAL]"/>
    <property type="match status" value="1"/>
</dbReference>
<dbReference type="InterPro" id="IPR015797">
    <property type="entry name" value="NUDIX_hydrolase-like_dom_sf"/>
</dbReference>
<dbReference type="GO" id="GO:0006754">
    <property type="term" value="P:ATP biosynthetic process"/>
    <property type="evidence" value="ECO:0007669"/>
    <property type="project" value="TreeGrafter"/>
</dbReference>
<dbReference type="Pfam" id="PF00300">
    <property type="entry name" value="His_Phos_1"/>
    <property type="match status" value="1"/>
</dbReference>
<dbReference type="PRINTS" id="PR00502">
    <property type="entry name" value="NUDIXFAMILY"/>
</dbReference>
<dbReference type="Gene3D" id="3.40.50.1240">
    <property type="entry name" value="Phosphoglycerate mutase-like"/>
    <property type="match status" value="1"/>
</dbReference>
<dbReference type="InterPro" id="IPR029033">
    <property type="entry name" value="His_PPase_superfam"/>
</dbReference>
<proteinExistence type="inferred from homology"/>
<dbReference type="InterPro" id="IPR051325">
    <property type="entry name" value="Nudix_hydrolase_domain"/>
</dbReference>
<dbReference type="Proteomes" id="UP000228758">
    <property type="component" value="Unassembled WGS sequence"/>
</dbReference>
<dbReference type="InterPro" id="IPR020084">
    <property type="entry name" value="NUDIX_hydrolase_CS"/>
</dbReference>
<dbReference type="PROSITE" id="PS00893">
    <property type="entry name" value="NUDIX_BOX"/>
    <property type="match status" value="1"/>
</dbReference>
<evidence type="ECO:0000313" key="6">
    <source>
        <dbReference type="Proteomes" id="UP000228758"/>
    </source>
</evidence>
<dbReference type="Pfam" id="PF00293">
    <property type="entry name" value="NUDIX"/>
    <property type="match status" value="1"/>
</dbReference>
<dbReference type="InterPro" id="IPR000086">
    <property type="entry name" value="NUDIX_hydrolase_dom"/>
</dbReference>
<dbReference type="GO" id="GO:0006167">
    <property type="term" value="P:AMP biosynthetic process"/>
    <property type="evidence" value="ECO:0007669"/>
    <property type="project" value="TreeGrafter"/>
</dbReference>
<dbReference type="PANTHER" id="PTHR21340">
    <property type="entry name" value="DIADENOSINE 5,5-P1,P4-TETRAPHOSPHATE PYROPHOSPHOHYDROLASE MUTT"/>
    <property type="match status" value="1"/>
</dbReference>
<dbReference type="RefSeq" id="WP_100365193.1">
    <property type="nucleotide sequence ID" value="NZ_PGFF01000001.1"/>
</dbReference>
<dbReference type="InterPro" id="IPR020476">
    <property type="entry name" value="Nudix_hydrolase"/>
</dbReference>
<feature type="domain" description="Nudix hydrolase" evidence="4">
    <location>
        <begin position="8"/>
        <end position="136"/>
    </location>
</feature>
<dbReference type="GO" id="GO:0004081">
    <property type="term" value="F:bis(5'-nucleosyl)-tetraphosphatase (asymmetrical) activity"/>
    <property type="evidence" value="ECO:0007669"/>
    <property type="project" value="TreeGrafter"/>
</dbReference>
<reference evidence="5 6" key="1">
    <citation type="submission" date="2017-11" db="EMBL/GenBank/DDBJ databases">
        <title>Genomic Encyclopedia of Archaeal and Bacterial Type Strains, Phase II (KMG-II): From Individual Species to Whole Genera.</title>
        <authorList>
            <person name="Goeker M."/>
        </authorList>
    </citation>
    <scope>NUCLEOTIDE SEQUENCE [LARGE SCALE GENOMIC DNA]</scope>
    <source>
        <strain evidence="5 6">DSM 27393</strain>
    </source>
</reference>
<evidence type="ECO:0000256" key="2">
    <source>
        <dbReference type="ARBA" id="ARBA00022801"/>
    </source>
</evidence>